<gene>
    <name evidence="2" type="ORF">B9L19_15300</name>
</gene>
<dbReference type="AlphaFoldDB" id="A0AA91QMZ6"/>
<dbReference type="InterPro" id="IPR036582">
    <property type="entry name" value="Mao_N_sf"/>
</dbReference>
<proteinExistence type="predicted"/>
<dbReference type="EMBL" id="NEWK01000002">
    <property type="protein sequence ID" value="OXB86842.1"/>
    <property type="molecule type" value="Genomic_DNA"/>
</dbReference>
<sequence length="335" mass="37866">MMNKAKHVIMSFLLLGTLFFPLSHSWAQSSILLYVNNKAVPTKEGVPFVSNSVTYVPLKAVVTRMGDKYSYSSKTLTATVTLKNKTKIQVQAGKTYAKVNGKARYLVWTTKKGVKYPTSDKARIKNNVFYVPAPFVRDVMKYPLSTKTTSGKTVVYVGKQPKTTAKPTTPSSKTTDPDELAKQEFLKTWTPPKIKSKMTNDPVKNARILADELGLYQPDPDGAAAIFNPFAQSSGAWAFAVCEDTGIEGVDLEIGINQWFGNRWNPEFYKTPYVLKEVFKFYELPEVYDILYRGIEKKENVDDKVGKWLTFGKRKVLIFEGKSQVFVQVKNLYQR</sequence>
<dbReference type="Pfam" id="PF07833">
    <property type="entry name" value="Cu_amine_oxidN1"/>
    <property type="match status" value="1"/>
</dbReference>
<organism evidence="2 3">
    <name type="scientific">Geobacillus thermocatenulatus</name>
    <dbReference type="NCBI Taxonomy" id="33938"/>
    <lineage>
        <taxon>Bacteria</taxon>
        <taxon>Bacillati</taxon>
        <taxon>Bacillota</taxon>
        <taxon>Bacilli</taxon>
        <taxon>Bacillales</taxon>
        <taxon>Anoxybacillaceae</taxon>
        <taxon>Geobacillus</taxon>
        <taxon>Geobacillus thermoleovorans group</taxon>
    </lineage>
</organism>
<dbReference type="Gene3D" id="3.30.457.10">
    <property type="entry name" value="Copper amine oxidase-like, N-terminal domain"/>
    <property type="match status" value="1"/>
</dbReference>
<comment type="caution">
    <text evidence="2">The sequence shown here is derived from an EMBL/GenBank/DDBJ whole genome shotgun (WGS) entry which is preliminary data.</text>
</comment>
<accession>A0AA91QMZ6</accession>
<protein>
    <recommendedName>
        <fullName evidence="1">Copper amine oxidase-like N-terminal domain-containing protein</fullName>
    </recommendedName>
</protein>
<dbReference type="Proteomes" id="UP000198378">
    <property type="component" value="Unassembled WGS sequence"/>
</dbReference>
<dbReference type="InterPro" id="IPR012854">
    <property type="entry name" value="Cu_amine_oxidase-like_N"/>
</dbReference>
<reference evidence="2 3" key="1">
    <citation type="submission" date="2017-05" db="EMBL/GenBank/DDBJ databases">
        <title>The genome sequence of Geobacillus thermocatenulatus DSM 730.</title>
        <authorList>
            <person name="Ramaloko W.T."/>
            <person name="Koen N."/>
            <person name="Polliack S."/>
            <person name="Aliyu H."/>
            <person name="Lebre P."/>
            <person name="Mohr T."/>
            <person name="Oswald F."/>
            <person name="Zwick M."/>
            <person name="Neumann A."/>
            <person name="Syldatk C."/>
            <person name="Cowan D."/>
            <person name="De Maayer P."/>
        </authorList>
    </citation>
    <scope>NUCLEOTIDE SEQUENCE [LARGE SCALE GENOMIC DNA]</scope>
    <source>
        <strain evidence="2 3">BGSC 93A1</strain>
    </source>
</reference>
<name>A0AA91QMZ6_9BACL</name>
<evidence type="ECO:0000313" key="3">
    <source>
        <dbReference type="Proteomes" id="UP000198378"/>
    </source>
</evidence>
<evidence type="ECO:0000259" key="1">
    <source>
        <dbReference type="Pfam" id="PF07833"/>
    </source>
</evidence>
<evidence type="ECO:0000313" key="2">
    <source>
        <dbReference type="EMBL" id="OXB86842.1"/>
    </source>
</evidence>
<feature type="domain" description="Copper amine oxidase-like N-terminal" evidence="1">
    <location>
        <begin position="34"/>
        <end position="148"/>
    </location>
</feature>
<keyword evidence="3" id="KW-1185">Reference proteome</keyword>
<dbReference type="SUPFAM" id="SSF55383">
    <property type="entry name" value="Copper amine oxidase, domain N"/>
    <property type="match status" value="1"/>
</dbReference>